<keyword evidence="6 8" id="KW-1133">Transmembrane helix</keyword>
<evidence type="ECO:0000256" key="6">
    <source>
        <dbReference type="ARBA" id="ARBA00022989"/>
    </source>
</evidence>
<dbReference type="InterPro" id="IPR000515">
    <property type="entry name" value="MetI-like"/>
</dbReference>
<evidence type="ECO:0000256" key="8">
    <source>
        <dbReference type="RuleBase" id="RU363032"/>
    </source>
</evidence>
<evidence type="ECO:0000256" key="7">
    <source>
        <dbReference type="ARBA" id="ARBA00023136"/>
    </source>
</evidence>
<comment type="subcellular location">
    <subcellularLocation>
        <location evidence="1 8">Cell membrane</location>
        <topology evidence="1 8">Multi-pass membrane protein</topology>
    </subcellularLocation>
</comment>
<name>A0A8J2YTG9_9PROT</name>
<keyword evidence="11" id="KW-1185">Reference proteome</keyword>
<dbReference type="PANTHER" id="PTHR42929">
    <property type="entry name" value="INNER MEMBRANE ABC TRANSPORTER PERMEASE PROTEIN YDCU-RELATED-RELATED"/>
    <property type="match status" value="1"/>
</dbReference>
<proteinExistence type="inferred from homology"/>
<dbReference type="CDD" id="cd06261">
    <property type="entry name" value="TM_PBP2"/>
    <property type="match status" value="1"/>
</dbReference>
<keyword evidence="5 8" id="KW-0812">Transmembrane</keyword>
<dbReference type="Pfam" id="PF00528">
    <property type="entry name" value="BPD_transp_1"/>
    <property type="match status" value="1"/>
</dbReference>
<dbReference type="PANTHER" id="PTHR42929:SF5">
    <property type="entry name" value="ABC TRANSPORTER PERMEASE PROTEIN"/>
    <property type="match status" value="1"/>
</dbReference>
<protein>
    <submittedName>
        <fullName evidence="10">ABC transporter permease</fullName>
    </submittedName>
</protein>
<feature type="domain" description="ABC transmembrane type-1" evidence="9">
    <location>
        <begin position="83"/>
        <end position="289"/>
    </location>
</feature>
<keyword evidence="4" id="KW-1003">Cell membrane</keyword>
<dbReference type="PROSITE" id="PS50928">
    <property type="entry name" value="ABC_TM1"/>
    <property type="match status" value="1"/>
</dbReference>
<dbReference type="GO" id="GO:0005886">
    <property type="term" value="C:plasma membrane"/>
    <property type="evidence" value="ECO:0007669"/>
    <property type="project" value="UniProtKB-SubCell"/>
</dbReference>
<feature type="transmembrane region" description="Helical" evidence="8">
    <location>
        <begin position="164"/>
        <end position="187"/>
    </location>
</feature>
<feature type="transmembrane region" description="Helical" evidence="8">
    <location>
        <begin position="224"/>
        <end position="248"/>
    </location>
</feature>
<organism evidence="10 11">
    <name type="scientific">Aliidongia dinghuensis</name>
    <dbReference type="NCBI Taxonomy" id="1867774"/>
    <lineage>
        <taxon>Bacteria</taxon>
        <taxon>Pseudomonadati</taxon>
        <taxon>Pseudomonadota</taxon>
        <taxon>Alphaproteobacteria</taxon>
        <taxon>Rhodospirillales</taxon>
        <taxon>Dongiaceae</taxon>
        <taxon>Aliidongia</taxon>
    </lineage>
</organism>
<evidence type="ECO:0000256" key="2">
    <source>
        <dbReference type="ARBA" id="ARBA00007069"/>
    </source>
</evidence>
<dbReference type="RefSeq" id="WP_229743621.1">
    <property type="nucleotide sequence ID" value="NZ_BMJQ01000004.1"/>
</dbReference>
<feature type="transmembrane region" description="Helical" evidence="8">
    <location>
        <begin position="82"/>
        <end position="105"/>
    </location>
</feature>
<dbReference type="GO" id="GO:0055085">
    <property type="term" value="P:transmembrane transport"/>
    <property type="evidence" value="ECO:0007669"/>
    <property type="project" value="InterPro"/>
</dbReference>
<dbReference type="AlphaFoldDB" id="A0A8J2YTG9"/>
<evidence type="ECO:0000256" key="1">
    <source>
        <dbReference type="ARBA" id="ARBA00004651"/>
    </source>
</evidence>
<dbReference type="SUPFAM" id="SSF161098">
    <property type="entry name" value="MetI-like"/>
    <property type="match status" value="1"/>
</dbReference>
<evidence type="ECO:0000313" key="11">
    <source>
        <dbReference type="Proteomes" id="UP000646365"/>
    </source>
</evidence>
<dbReference type="Gene3D" id="1.10.3720.10">
    <property type="entry name" value="MetI-like"/>
    <property type="match status" value="1"/>
</dbReference>
<evidence type="ECO:0000256" key="4">
    <source>
        <dbReference type="ARBA" id="ARBA00022475"/>
    </source>
</evidence>
<comment type="caution">
    <text evidence="10">The sequence shown here is derived from an EMBL/GenBank/DDBJ whole genome shotgun (WGS) entry which is preliminary data.</text>
</comment>
<keyword evidence="7 8" id="KW-0472">Membrane</keyword>
<feature type="transmembrane region" description="Helical" evidence="8">
    <location>
        <begin position="117"/>
        <end position="144"/>
    </location>
</feature>
<dbReference type="InterPro" id="IPR035906">
    <property type="entry name" value="MetI-like_sf"/>
</dbReference>
<dbReference type="EMBL" id="BMJQ01000004">
    <property type="protein sequence ID" value="GGF14135.1"/>
    <property type="molecule type" value="Genomic_DNA"/>
</dbReference>
<sequence>MADVAAPEQRGFWQRGFGRRSFWQRTGAMAPASLLVLVFLALPMLLMLRFSFNRFIPGQFMVEATTPENYLKLATDPYYRHVLALTLTVSVSVTLLALVIGWPVAQFLARTQSRHKGLMLLAVVLPLFVGNAVRAAGWMVAFGREGLVNGLLQALGLIDAPLDIMFTPTAVIIGIVSVNLSYVVLTLSSVIEGIDRRAEEAALSLGATPFETWRLVTLPMALPGLLAAGVLSFILSMNAYATPVLLGGPSFQMMAPVVADQVLQRANWPFGASLGFVLMLVTLSLTASMNWLVGRRYGR</sequence>
<evidence type="ECO:0000259" key="9">
    <source>
        <dbReference type="PROSITE" id="PS50928"/>
    </source>
</evidence>
<evidence type="ECO:0000313" key="10">
    <source>
        <dbReference type="EMBL" id="GGF14135.1"/>
    </source>
</evidence>
<keyword evidence="3 8" id="KW-0813">Transport</keyword>
<comment type="similarity">
    <text evidence="2">Belongs to the binding-protein-dependent transport system permease family. CysTW subfamily.</text>
</comment>
<feature type="transmembrane region" description="Helical" evidence="8">
    <location>
        <begin position="28"/>
        <end position="52"/>
    </location>
</feature>
<evidence type="ECO:0000256" key="3">
    <source>
        <dbReference type="ARBA" id="ARBA00022448"/>
    </source>
</evidence>
<reference evidence="10" key="2">
    <citation type="submission" date="2020-09" db="EMBL/GenBank/DDBJ databases">
        <authorList>
            <person name="Sun Q."/>
            <person name="Zhou Y."/>
        </authorList>
    </citation>
    <scope>NUCLEOTIDE SEQUENCE</scope>
    <source>
        <strain evidence="10">CGMCC 1.15725</strain>
    </source>
</reference>
<evidence type="ECO:0000256" key="5">
    <source>
        <dbReference type="ARBA" id="ARBA00022692"/>
    </source>
</evidence>
<feature type="transmembrane region" description="Helical" evidence="8">
    <location>
        <begin position="268"/>
        <end position="293"/>
    </location>
</feature>
<accession>A0A8J2YTG9</accession>
<dbReference type="Proteomes" id="UP000646365">
    <property type="component" value="Unassembled WGS sequence"/>
</dbReference>
<reference evidence="10" key="1">
    <citation type="journal article" date="2014" name="Int. J. Syst. Evol. Microbiol.">
        <title>Complete genome sequence of Corynebacterium casei LMG S-19264T (=DSM 44701T), isolated from a smear-ripened cheese.</title>
        <authorList>
            <consortium name="US DOE Joint Genome Institute (JGI-PGF)"/>
            <person name="Walter F."/>
            <person name="Albersmeier A."/>
            <person name="Kalinowski J."/>
            <person name="Ruckert C."/>
        </authorList>
    </citation>
    <scope>NUCLEOTIDE SEQUENCE</scope>
    <source>
        <strain evidence="10">CGMCC 1.15725</strain>
    </source>
</reference>
<gene>
    <name evidence="10" type="ORF">GCM10011611_19860</name>
</gene>